<evidence type="ECO:0000256" key="6">
    <source>
        <dbReference type="ARBA" id="ARBA00023180"/>
    </source>
</evidence>
<dbReference type="AlphaFoldDB" id="A0A5J9T945"/>
<comment type="similarity">
    <text evidence="2">Belongs to the oxygen-dependent FAD-linked oxidoreductase family.</text>
</comment>
<feature type="non-terminal residue" evidence="9">
    <location>
        <position position="1"/>
    </location>
</feature>
<dbReference type="SUPFAM" id="SSF56176">
    <property type="entry name" value="FAD-binding/transporter-associated domain-like"/>
    <property type="match status" value="1"/>
</dbReference>
<evidence type="ECO:0000256" key="7">
    <source>
        <dbReference type="SAM" id="SignalP"/>
    </source>
</evidence>
<name>A0A5J9T945_9POAL</name>
<dbReference type="PROSITE" id="PS51387">
    <property type="entry name" value="FAD_PCMH"/>
    <property type="match status" value="1"/>
</dbReference>
<dbReference type="GO" id="GO:0016491">
    <property type="term" value="F:oxidoreductase activity"/>
    <property type="evidence" value="ECO:0007669"/>
    <property type="project" value="InterPro"/>
</dbReference>
<organism evidence="9 10">
    <name type="scientific">Eragrostis curvula</name>
    <name type="common">weeping love grass</name>
    <dbReference type="NCBI Taxonomy" id="38414"/>
    <lineage>
        <taxon>Eukaryota</taxon>
        <taxon>Viridiplantae</taxon>
        <taxon>Streptophyta</taxon>
        <taxon>Embryophyta</taxon>
        <taxon>Tracheophyta</taxon>
        <taxon>Spermatophyta</taxon>
        <taxon>Magnoliopsida</taxon>
        <taxon>Liliopsida</taxon>
        <taxon>Poales</taxon>
        <taxon>Poaceae</taxon>
        <taxon>PACMAD clade</taxon>
        <taxon>Chloridoideae</taxon>
        <taxon>Eragrostideae</taxon>
        <taxon>Eragrostidinae</taxon>
        <taxon>Eragrostis</taxon>
    </lineage>
</organism>
<evidence type="ECO:0000256" key="3">
    <source>
        <dbReference type="ARBA" id="ARBA00022630"/>
    </source>
</evidence>
<keyword evidence="10" id="KW-1185">Reference proteome</keyword>
<keyword evidence="6" id="KW-0325">Glycoprotein</keyword>
<feature type="domain" description="FAD-binding PCMH-type" evidence="8">
    <location>
        <begin position="70"/>
        <end position="247"/>
    </location>
</feature>
<dbReference type="GO" id="GO:0071949">
    <property type="term" value="F:FAD binding"/>
    <property type="evidence" value="ECO:0007669"/>
    <property type="project" value="InterPro"/>
</dbReference>
<feature type="signal peptide" evidence="7">
    <location>
        <begin position="1"/>
        <end position="25"/>
    </location>
</feature>
<keyword evidence="5" id="KW-0274">FAD</keyword>
<dbReference type="InterPro" id="IPR012951">
    <property type="entry name" value="BBE"/>
</dbReference>
<evidence type="ECO:0000256" key="4">
    <source>
        <dbReference type="ARBA" id="ARBA00022729"/>
    </source>
</evidence>
<protein>
    <recommendedName>
        <fullName evidence="8">FAD-binding PCMH-type domain-containing protein</fullName>
    </recommendedName>
</protein>
<comment type="cofactor">
    <cofactor evidence="1">
        <name>FAD</name>
        <dbReference type="ChEBI" id="CHEBI:57692"/>
    </cofactor>
</comment>
<dbReference type="InterPro" id="IPR016166">
    <property type="entry name" value="FAD-bd_PCMH"/>
</dbReference>
<dbReference type="Proteomes" id="UP000324897">
    <property type="component" value="Chromosome 3"/>
</dbReference>
<evidence type="ECO:0000313" key="10">
    <source>
        <dbReference type="Proteomes" id="UP000324897"/>
    </source>
</evidence>
<dbReference type="Gene3D" id="3.30.465.10">
    <property type="match status" value="1"/>
</dbReference>
<sequence>MARTPRIVLLFVLCILSGCISISSASSATDEFLSCLATDIPPHLVQTPASPSYAAALLSTVRNLRFATPGTPQPVAIVAAADPAHAQAAVRCGRRHGVRLRVRSGGHDYEGLSYASLDRRESFAVLDLAALRDVRVDAARAEAWVGSGATVGELYYAVGAASRTLAFPAGVCPTVGIGGHLSGGGFGTLMRRYGLAADNVLDALLVDADGRLQNKTTMGEDLFWAIRGGGGESFGVVLSWKLRLVPVPETVAVFTVRRSRNQSASDLITKWQEISPALPRDVILRVTIQRQHAQFAAMFLGRCSRLLRMMRAHFPDLGVTRPDCEEINWIQSTVYFAFHSSSKPLELLLDRGKPDELVKATSDYVQEPIPRHVWERTWSWLEKPEAGLLILDPYGGMMGSISPSATPFPHRKGNLYNLQYYSSWSENGTAALEKHMSWVRGLYKEMEPYVSKNPRTGYVNYRDLDLGTNELENGVTSYTKARVWGEKYFKGNFERLAAVKAMVDPDDFFRNEQSIPPLPGAKGWNSV</sequence>
<keyword evidence="4 7" id="KW-0732">Signal</keyword>
<dbReference type="OrthoDB" id="407275at2759"/>
<dbReference type="InterPro" id="IPR016169">
    <property type="entry name" value="FAD-bd_PCMH_sub2"/>
</dbReference>
<evidence type="ECO:0000259" key="8">
    <source>
        <dbReference type="PROSITE" id="PS51387"/>
    </source>
</evidence>
<accession>A0A5J9T945</accession>
<evidence type="ECO:0000256" key="2">
    <source>
        <dbReference type="ARBA" id="ARBA00005466"/>
    </source>
</evidence>
<dbReference type="Pfam" id="PF08031">
    <property type="entry name" value="BBE"/>
    <property type="match status" value="1"/>
</dbReference>
<dbReference type="PROSITE" id="PS51257">
    <property type="entry name" value="PROKAR_LIPOPROTEIN"/>
    <property type="match status" value="1"/>
</dbReference>
<comment type="caution">
    <text evidence="9">The sequence shown here is derived from an EMBL/GenBank/DDBJ whole genome shotgun (WGS) entry which is preliminary data.</text>
</comment>
<dbReference type="InterPro" id="IPR036318">
    <property type="entry name" value="FAD-bd_PCMH-like_sf"/>
</dbReference>
<dbReference type="Pfam" id="PF01565">
    <property type="entry name" value="FAD_binding_4"/>
    <property type="match status" value="1"/>
</dbReference>
<dbReference type="EMBL" id="RWGY01000039">
    <property type="protein sequence ID" value="TVU07824.1"/>
    <property type="molecule type" value="Genomic_DNA"/>
</dbReference>
<keyword evidence="3" id="KW-0285">Flavoprotein</keyword>
<evidence type="ECO:0000256" key="1">
    <source>
        <dbReference type="ARBA" id="ARBA00001974"/>
    </source>
</evidence>
<dbReference type="InterPro" id="IPR006094">
    <property type="entry name" value="Oxid_FAD_bind_N"/>
</dbReference>
<dbReference type="Gene3D" id="3.40.462.20">
    <property type="match status" value="1"/>
</dbReference>
<reference evidence="9 10" key="1">
    <citation type="journal article" date="2019" name="Sci. Rep.">
        <title>A high-quality genome of Eragrostis curvula grass provides insights into Poaceae evolution and supports new strategies to enhance forage quality.</title>
        <authorList>
            <person name="Carballo J."/>
            <person name="Santos B.A.C.M."/>
            <person name="Zappacosta D."/>
            <person name="Garbus I."/>
            <person name="Selva J.P."/>
            <person name="Gallo C.A."/>
            <person name="Diaz A."/>
            <person name="Albertini E."/>
            <person name="Caccamo M."/>
            <person name="Echenique V."/>
        </authorList>
    </citation>
    <scope>NUCLEOTIDE SEQUENCE [LARGE SCALE GENOMIC DNA]</scope>
    <source>
        <strain evidence="10">cv. Victoria</strain>
        <tissue evidence="9">Leaf</tissue>
    </source>
</reference>
<dbReference type="InterPro" id="IPR016167">
    <property type="entry name" value="FAD-bd_PCMH_sub1"/>
</dbReference>
<feature type="chain" id="PRO_5023842440" description="FAD-binding PCMH-type domain-containing protein" evidence="7">
    <location>
        <begin position="26"/>
        <end position="527"/>
    </location>
</feature>
<dbReference type="Gramene" id="TVU07824">
    <property type="protein sequence ID" value="TVU07824"/>
    <property type="gene ID" value="EJB05_41194"/>
</dbReference>
<dbReference type="Gene3D" id="3.30.43.10">
    <property type="entry name" value="Uridine Diphospho-n-acetylenolpyruvylglucosamine Reductase, domain 2"/>
    <property type="match status" value="1"/>
</dbReference>
<dbReference type="PANTHER" id="PTHR32448">
    <property type="entry name" value="OS08G0158400 PROTEIN"/>
    <property type="match status" value="1"/>
</dbReference>
<evidence type="ECO:0000256" key="5">
    <source>
        <dbReference type="ARBA" id="ARBA00022827"/>
    </source>
</evidence>
<proteinExistence type="inferred from homology"/>
<gene>
    <name evidence="9" type="ORF">EJB05_41194</name>
</gene>
<evidence type="ECO:0000313" key="9">
    <source>
        <dbReference type="EMBL" id="TVU07824.1"/>
    </source>
</evidence>